<feature type="non-terminal residue" evidence="9">
    <location>
        <position position="1"/>
    </location>
</feature>
<reference evidence="9" key="1">
    <citation type="submission" date="2022-10" db="EMBL/GenBank/DDBJ databases">
        <authorList>
            <person name="Chen Y."/>
            <person name="Dougan E. K."/>
            <person name="Chan C."/>
            <person name="Rhodes N."/>
            <person name="Thang M."/>
        </authorList>
    </citation>
    <scope>NUCLEOTIDE SEQUENCE</scope>
</reference>
<dbReference type="PRINTS" id="PR01848">
    <property type="entry name" value="U2AUXFACTOR"/>
</dbReference>
<organism evidence="9">
    <name type="scientific">Cladocopium goreaui</name>
    <dbReference type="NCBI Taxonomy" id="2562237"/>
    <lineage>
        <taxon>Eukaryota</taxon>
        <taxon>Sar</taxon>
        <taxon>Alveolata</taxon>
        <taxon>Dinophyceae</taxon>
        <taxon>Suessiales</taxon>
        <taxon>Symbiodiniaceae</taxon>
        <taxon>Cladocopium</taxon>
    </lineage>
</organism>
<feature type="transmembrane region" description="Helical" evidence="7">
    <location>
        <begin position="318"/>
        <end position="339"/>
    </location>
</feature>
<feature type="transmembrane region" description="Helical" evidence="7">
    <location>
        <begin position="400"/>
        <end position="420"/>
    </location>
</feature>
<dbReference type="PANTHER" id="PTHR12620">
    <property type="entry name" value="U2 SNRNP AUXILIARY FACTOR, SMALL SUBUNIT"/>
    <property type="match status" value="1"/>
</dbReference>
<sequence length="1287" mass="146327">MSSQQSTSTDSYFRSHCVAVSAQLVTGGHGTSTRFPRRFVRRRARAAGAYHGQFTMAEQLARIFGTEEDRVNCPFYFKIGACRNGDQCNRLHNRPTMSQTLLLSHMYPNTPESLALANDEPWDDDMYDRAQAHLEAFYVEVFLELANYGEIEDLVVVDNLCDHMIGNVYVAWLIWLGMVTDHHCPTQLVAGFNSGAGARPHPGTAGPGAMSFAVAEAAHNVSSFLVPHQSSEDLMQQGVPAREARRRSFFRTWLMERLSTFLELILIWSVLIPVLVALLLGLTLFVSGVCDAIGGNEATVVITDFLFSHLTDKCDQPVGTLVIIFWISVFSKLIFIVLWDRFNEIPECDCCSSRCCRCCRRCFYYCLTTPMVLFEFLWPATTFVLLFLAHDCTWQVKASAWVVLSPFILEVLGFFLWLTWGPCLKPILWCVGLLTDPANLARSFTRIRYRPETFNDETYASNCAICLVDFAAPDDIALAPCANGRHVFHRWKKLSRHDSPIFPKKRPNVICKMATHLRKPAMGSIDPEFPASFQMSPEQLMPTRCRRCGRLMKEAVEVKYYHEEDAERALMKLTGRFYSGKLIQAEYTTVSDFREARCRAFHETRCNRGNFMHIKHIPRAIKRRVVREMYDDHPEYLGQTAKKSKKDKDKERRSRSRRRDKEKKEKDRDRDRGERTDAPPARQTSEERRAMIASWNAEKETWREKAELWHELRDEEWHARVVAGATAELFCASDLRRLDATVGYRLDTERYPWRSHRMLVVLKINSETRKPTSASAELVGDVFGQARQIHVVAERATTCVVMVIPSWVKYRHRKVGKDRIREMEARMALDVESDTHEGALQGQQGRCRGALKFWIVCSYDFNEFMAFGLKCLIVCLRREETEAETLPSSLAELVAGRVGIPFRPAIIMTVAFGALLTCVLMFLPLYEFTTQLQTKTAESFGKSVNRQFGLIEELTSRAATASHRSILGRIRNLLWETVMEPPDRAIDALWGTMQMSHSFDPAWTGQTEKQRAAMAYRAFLELQQQQKEANHTHRQTGAADFLYVAFQGGDFSGTSFRLRNEDTQKGYKAKWFDCPLHSSTAEDTFLELGVVKKDPECNEKFPLKRPWYTLQSNMAEIGGPLKRLWSGLYVYLDGTTIGLTKTAPVAYCGDYSCFEGVIAADITLKVVGQSCDEAFVTLQQELMASAYQFPINRSNAVVFVVSQLTRGQQAPGVLVGASHLQLDQIVMAQHSSEALVSSTSMELLRRFGEWNASALQEEQLFRFRAANGSTDCGVEFSQFTDPECLQA</sequence>
<accession>A0A9P1GGY5</accession>
<dbReference type="InterPro" id="IPR012677">
    <property type="entry name" value="Nucleotide-bd_a/b_plait_sf"/>
</dbReference>
<feature type="region of interest" description="Disordered" evidence="6">
    <location>
        <begin position="633"/>
        <end position="688"/>
    </location>
</feature>
<dbReference type="SUPFAM" id="SSF54928">
    <property type="entry name" value="RNA-binding domain, RBD"/>
    <property type="match status" value="1"/>
</dbReference>
<evidence type="ECO:0000313" key="9">
    <source>
        <dbReference type="EMBL" id="CAI4013210.1"/>
    </source>
</evidence>
<keyword evidence="7" id="KW-0472">Membrane</keyword>
<evidence type="ECO:0000256" key="1">
    <source>
        <dbReference type="ARBA" id="ARBA00022723"/>
    </source>
</evidence>
<dbReference type="OrthoDB" id="423462at2759"/>
<dbReference type="Proteomes" id="UP001152797">
    <property type="component" value="Unassembled WGS sequence"/>
</dbReference>
<dbReference type="GO" id="GO:0000398">
    <property type="term" value="P:mRNA splicing, via spliceosome"/>
    <property type="evidence" value="ECO:0007669"/>
    <property type="project" value="InterPro"/>
</dbReference>
<feature type="transmembrane region" description="Helical" evidence="7">
    <location>
        <begin position="261"/>
        <end position="286"/>
    </location>
</feature>
<dbReference type="InterPro" id="IPR000571">
    <property type="entry name" value="Znf_CCCH"/>
</dbReference>
<evidence type="ECO:0000313" key="10">
    <source>
        <dbReference type="EMBL" id="CAL4800522.1"/>
    </source>
</evidence>
<dbReference type="GO" id="GO:0008270">
    <property type="term" value="F:zinc ion binding"/>
    <property type="evidence" value="ECO:0007669"/>
    <property type="project" value="UniProtKB-KW"/>
</dbReference>
<protein>
    <submittedName>
        <fullName evidence="10">C3H1-type domain-containing protein</fullName>
    </submittedName>
</protein>
<keyword evidence="11" id="KW-1185">Reference proteome</keyword>
<name>A0A9P1GGY5_9DINO</name>
<gene>
    <name evidence="9" type="ORF">C1SCF055_LOCUS38200</name>
</gene>
<evidence type="ECO:0000256" key="4">
    <source>
        <dbReference type="ARBA" id="ARBA00022833"/>
    </source>
</evidence>
<dbReference type="PROSITE" id="PS50103">
    <property type="entry name" value="ZF_C3H1"/>
    <property type="match status" value="1"/>
</dbReference>
<evidence type="ECO:0000256" key="3">
    <source>
        <dbReference type="ARBA" id="ARBA00022771"/>
    </source>
</evidence>
<feature type="compositionally biased region" description="Basic and acidic residues" evidence="6">
    <location>
        <begin position="662"/>
        <end position="677"/>
    </location>
</feature>
<dbReference type="InterPro" id="IPR035979">
    <property type="entry name" value="RBD_domain_sf"/>
</dbReference>
<dbReference type="EMBL" id="CAMXCT030005768">
    <property type="protein sequence ID" value="CAL4800522.1"/>
    <property type="molecule type" value="Genomic_DNA"/>
</dbReference>
<dbReference type="InterPro" id="IPR009145">
    <property type="entry name" value="U2AF_small"/>
</dbReference>
<dbReference type="Pfam" id="PF00642">
    <property type="entry name" value="zf-CCCH"/>
    <property type="match status" value="1"/>
</dbReference>
<keyword evidence="3 5" id="KW-0863">Zinc-finger</keyword>
<evidence type="ECO:0000256" key="6">
    <source>
        <dbReference type="SAM" id="MobiDB-lite"/>
    </source>
</evidence>
<feature type="domain" description="C3H1-type" evidence="8">
    <location>
        <begin position="67"/>
        <end position="95"/>
    </location>
</feature>
<dbReference type="SMART" id="SM00356">
    <property type="entry name" value="ZnF_C3H1"/>
    <property type="match status" value="2"/>
</dbReference>
<keyword evidence="2" id="KW-0677">Repeat</keyword>
<dbReference type="GO" id="GO:0003723">
    <property type="term" value="F:RNA binding"/>
    <property type="evidence" value="ECO:0007669"/>
    <property type="project" value="InterPro"/>
</dbReference>
<keyword evidence="1 5" id="KW-0479">Metal-binding</keyword>
<dbReference type="EMBL" id="CAMXCT020005768">
    <property type="protein sequence ID" value="CAL1166585.1"/>
    <property type="molecule type" value="Genomic_DNA"/>
</dbReference>
<evidence type="ECO:0000256" key="5">
    <source>
        <dbReference type="PROSITE-ProRule" id="PRU00723"/>
    </source>
</evidence>
<comment type="caution">
    <text evidence="9">The sequence shown here is derived from an EMBL/GenBank/DDBJ whole genome shotgun (WGS) entry which is preliminary data.</text>
</comment>
<evidence type="ECO:0000313" key="11">
    <source>
        <dbReference type="Proteomes" id="UP001152797"/>
    </source>
</evidence>
<feature type="transmembrane region" description="Helical" evidence="7">
    <location>
        <begin position="362"/>
        <end position="388"/>
    </location>
</feature>
<feature type="transmembrane region" description="Helical" evidence="7">
    <location>
        <begin position="905"/>
        <end position="926"/>
    </location>
</feature>
<proteinExistence type="predicted"/>
<evidence type="ECO:0000256" key="2">
    <source>
        <dbReference type="ARBA" id="ARBA00022737"/>
    </source>
</evidence>
<evidence type="ECO:0000256" key="7">
    <source>
        <dbReference type="SAM" id="Phobius"/>
    </source>
</evidence>
<dbReference type="GO" id="GO:0089701">
    <property type="term" value="C:U2AF complex"/>
    <property type="evidence" value="ECO:0007669"/>
    <property type="project" value="InterPro"/>
</dbReference>
<reference evidence="10 11" key="2">
    <citation type="submission" date="2024-05" db="EMBL/GenBank/DDBJ databases">
        <authorList>
            <person name="Chen Y."/>
            <person name="Shah S."/>
            <person name="Dougan E. K."/>
            <person name="Thang M."/>
            <person name="Chan C."/>
        </authorList>
    </citation>
    <scope>NUCLEOTIDE SEQUENCE [LARGE SCALE GENOMIC DNA]</scope>
</reference>
<dbReference type="Gene3D" id="3.30.70.330">
    <property type="match status" value="2"/>
</dbReference>
<evidence type="ECO:0000259" key="8">
    <source>
        <dbReference type="PROSITE" id="PS50103"/>
    </source>
</evidence>
<keyword evidence="7" id="KW-0812">Transmembrane</keyword>
<feature type="zinc finger region" description="C3H1-type" evidence="5">
    <location>
        <begin position="67"/>
        <end position="95"/>
    </location>
</feature>
<dbReference type="EMBL" id="CAMXCT010005768">
    <property type="protein sequence ID" value="CAI4013210.1"/>
    <property type="molecule type" value="Genomic_DNA"/>
</dbReference>
<keyword evidence="7" id="KW-1133">Transmembrane helix</keyword>
<keyword evidence="4 5" id="KW-0862">Zinc</keyword>